<dbReference type="CDD" id="cd17321">
    <property type="entry name" value="MFS_MMR_MDR_like"/>
    <property type="match status" value="1"/>
</dbReference>
<dbReference type="PANTHER" id="PTHR42718:SF9">
    <property type="entry name" value="MAJOR FACILITATOR SUPERFAMILY MULTIDRUG TRANSPORTER MFSC"/>
    <property type="match status" value="1"/>
</dbReference>
<dbReference type="Gene3D" id="1.20.1250.20">
    <property type="entry name" value="MFS general substrate transporter like domains"/>
    <property type="match status" value="2"/>
</dbReference>
<feature type="transmembrane region" description="Helical" evidence="6">
    <location>
        <begin position="344"/>
        <end position="364"/>
    </location>
</feature>
<dbReference type="RefSeq" id="WP_096919527.1">
    <property type="nucleotide sequence ID" value="NZ_CP029487.1"/>
</dbReference>
<feature type="transmembrane region" description="Helical" evidence="6">
    <location>
        <begin position="281"/>
        <end position="304"/>
    </location>
</feature>
<dbReference type="Pfam" id="PF07690">
    <property type="entry name" value="MFS_1"/>
    <property type="match status" value="1"/>
</dbReference>
<feature type="transmembrane region" description="Helical" evidence="6">
    <location>
        <begin position="83"/>
        <end position="105"/>
    </location>
</feature>
<dbReference type="PANTHER" id="PTHR42718">
    <property type="entry name" value="MAJOR FACILITATOR SUPERFAMILY MULTIDRUG TRANSPORTER MFSC"/>
    <property type="match status" value="1"/>
</dbReference>
<evidence type="ECO:0000313" key="8">
    <source>
        <dbReference type="EMBL" id="QCT70158.1"/>
    </source>
</evidence>
<feature type="transmembrane region" description="Helical" evidence="6">
    <location>
        <begin position="316"/>
        <end position="337"/>
    </location>
</feature>
<feature type="transmembrane region" description="Helical" evidence="6">
    <location>
        <begin position="12"/>
        <end position="30"/>
    </location>
</feature>
<reference evidence="8 9" key="1">
    <citation type="submission" date="2018-05" db="EMBL/GenBank/DDBJ databases">
        <title>Genome comparison of Eubacterium sp.</title>
        <authorList>
            <person name="Feng Y."/>
            <person name="Sanchez-Andrea I."/>
            <person name="Stams A.J.M."/>
            <person name="De Vos W.M."/>
        </authorList>
    </citation>
    <scope>NUCLEOTIDE SEQUENCE [LARGE SCALE GENOMIC DNA]</scope>
    <source>
        <strain evidence="8 9">YI</strain>
    </source>
</reference>
<dbReference type="AlphaFoldDB" id="A0A4P9C445"/>
<evidence type="ECO:0000259" key="7">
    <source>
        <dbReference type="PROSITE" id="PS50850"/>
    </source>
</evidence>
<evidence type="ECO:0000256" key="3">
    <source>
        <dbReference type="ARBA" id="ARBA00022692"/>
    </source>
</evidence>
<feature type="transmembrane region" description="Helical" evidence="6">
    <location>
        <begin position="623"/>
        <end position="641"/>
    </location>
</feature>
<feature type="transmembrane region" description="Helical" evidence="6">
    <location>
        <begin position="144"/>
        <end position="170"/>
    </location>
</feature>
<feature type="transmembrane region" description="Helical" evidence="6">
    <location>
        <begin position="111"/>
        <end position="132"/>
    </location>
</feature>
<protein>
    <submittedName>
        <fullName evidence="8">MFS transporter</fullName>
    </submittedName>
</protein>
<dbReference type="GO" id="GO:0022857">
    <property type="term" value="F:transmembrane transporter activity"/>
    <property type="evidence" value="ECO:0007669"/>
    <property type="project" value="InterPro"/>
</dbReference>
<keyword evidence="5 6" id="KW-0472">Membrane</keyword>
<evidence type="ECO:0000256" key="6">
    <source>
        <dbReference type="SAM" id="Phobius"/>
    </source>
</evidence>
<feature type="transmembrane region" description="Helical" evidence="6">
    <location>
        <begin position="211"/>
        <end position="228"/>
    </location>
</feature>
<name>A0A4P9C445_EUBML</name>
<dbReference type="PROSITE" id="PS50850">
    <property type="entry name" value="MFS"/>
    <property type="match status" value="1"/>
</dbReference>
<dbReference type="Proteomes" id="UP000218387">
    <property type="component" value="Chromosome"/>
</dbReference>
<dbReference type="InterPro" id="IPR011701">
    <property type="entry name" value="MFS"/>
</dbReference>
<proteinExistence type="predicted"/>
<keyword evidence="2" id="KW-0813">Transport</keyword>
<feature type="domain" description="Major facilitator superfamily (MFS) profile" evidence="7">
    <location>
        <begin position="17"/>
        <end position="456"/>
    </location>
</feature>
<keyword evidence="3 6" id="KW-0812">Transmembrane</keyword>
<keyword evidence="4 6" id="KW-1133">Transmembrane helix</keyword>
<dbReference type="EMBL" id="CP029487">
    <property type="protein sequence ID" value="QCT70158.1"/>
    <property type="molecule type" value="Genomic_DNA"/>
</dbReference>
<evidence type="ECO:0000256" key="2">
    <source>
        <dbReference type="ARBA" id="ARBA00022448"/>
    </source>
</evidence>
<dbReference type="InterPro" id="IPR020846">
    <property type="entry name" value="MFS_dom"/>
</dbReference>
<feature type="transmembrane region" description="Helical" evidence="6">
    <location>
        <begin position="244"/>
        <end position="261"/>
    </location>
</feature>
<feature type="transmembrane region" description="Helical" evidence="6">
    <location>
        <begin position="414"/>
        <end position="436"/>
    </location>
</feature>
<feature type="transmembrane region" description="Helical" evidence="6">
    <location>
        <begin position="53"/>
        <end position="71"/>
    </location>
</feature>
<dbReference type="InterPro" id="IPR036259">
    <property type="entry name" value="MFS_trans_sf"/>
</dbReference>
<feature type="transmembrane region" description="Helical" evidence="6">
    <location>
        <begin position="370"/>
        <end position="394"/>
    </location>
</feature>
<dbReference type="SUPFAM" id="SSF103473">
    <property type="entry name" value="MFS general substrate transporter"/>
    <property type="match status" value="1"/>
</dbReference>
<dbReference type="KEGG" id="emt:CPZ25_002130"/>
<keyword evidence="9" id="KW-1185">Reference proteome</keyword>
<gene>
    <name evidence="8" type="ORF">CPZ25_002130</name>
</gene>
<accession>A0A4P9C445</accession>
<organism evidence="8 9">
    <name type="scientific">Eubacterium maltosivorans</name>
    <dbReference type="NCBI Taxonomy" id="2041044"/>
    <lineage>
        <taxon>Bacteria</taxon>
        <taxon>Bacillati</taxon>
        <taxon>Bacillota</taxon>
        <taxon>Clostridia</taxon>
        <taxon>Eubacteriales</taxon>
        <taxon>Eubacteriaceae</taxon>
        <taxon>Eubacterium</taxon>
    </lineage>
</organism>
<evidence type="ECO:0000256" key="1">
    <source>
        <dbReference type="ARBA" id="ARBA00004651"/>
    </source>
</evidence>
<comment type="subcellular location">
    <subcellularLocation>
        <location evidence="1">Cell membrane</location>
        <topology evidence="1">Multi-pass membrane protein</topology>
    </subcellularLocation>
</comment>
<evidence type="ECO:0000313" key="9">
    <source>
        <dbReference type="Proteomes" id="UP000218387"/>
    </source>
</evidence>
<dbReference type="GO" id="GO:0005886">
    <property type="term" value="C:plasma membrane"/>
    <property type="evidence" value="ECO:0007669"/>
    <property type="project" value="UniProtKB-SubCell"/>
</dbReference>
<evidence type="ECO:0000256" key="4">
    <source>
        <dbReference type="ARBA" id="ARBA00022989"/>
    </source>
</evidence>
<feature type="transmembrane region" description="Helical" evidence="6">
    <location>
        <begin position="176"/>
        <end position="199"/>
    </location>
</feature>
<evidence type="ECO:0000256" key="5">
    <source>
        <dbReference type="ARBA" id="ARBA00023136"/>
    </source>
</evidence>
<sequence length="655" mass="70614">MQAKTATNPKPLHFGLIMVIYLCGIFMGAIDTSVVTPARTVIQNGLGVGDQTGIWMITIYTLAYASSIPIMGKLADRLGRKTIYLICIILFGTGSLLAGLSQYIGHFGFFLMARAIQAIGGGGIMPIASAEFGTTFPEDKRGMALGMVGGVYGIATVVGGSLGSAILGAFGLQNWGFIFFINIPISLFIIISGFIFLPNTKIDDVKPIDKWGTLFLVMMILSLLYGLRNIDFFDFVKSFTSTDVYPFLIIFIVLLPFFIFAEKKAADPIMNLDYFRESPIVITLIISFITGVIMMGMVFVPQFAENALRMQQGSGGYFVMVLGIFAGVGAPVSGRLIDRYGPKLIMGAGFLLSIIGSLFLVLVTTSYPNLLTVAICLILIGLGMGFTMGTPLNYMMLDNTKKADSNSALATLSLIRSVGTAIAPAVMVGFIAHAGVTAEANITAQLPRELVLPPLPYAEQLDEETAALKDSDFGKAYLSSVQFPDFEAMEKISLDAHGSVSDMKLPANLTKELSDADVTNIDQAVDNMVAYMADTMKPMVTEKAESGVQSGIDGLKRLTASPEVPAQVTQGVSTMVSQMTALKNALPDAVSQGFQNYLGEVKAMGAQIQNIYQKTMETGFKQVYMTTAIASAFALVVLLFYKDRHERVKKEKKKG</sequence>